<feature type="region of interest" description="Disordered" evidence="1">
    <location>
        <begin position="119"/>
        <end position="141"/>
    </location>
</feature>
<feature type="region of interest" description="Disordered" evidence="1">
    <location>
        <begin position="1"/>
        <end position="45"/>
    </location>
</feature>
<dbReference type="SUPFAM" id="SSF48403">
    <property type="entry name" value="Ankyrin repeat"/>
    <property type="match status" value="1"/>
</dbReference>
<sequence length="151" mass="16303">MDEFSSNQATDSHTLHLGSNSNQVAADDATQTQTQIRSQSAAGDGSQAEIITMDASVYKAAADGNIHALQQFPEVDFQIQSSPKENSVLHIAAQFGQLRCVKWMLEFPWCSSLLHRQNQKRGHSTSPCSKGRAFSGAESSHGCCKTASPGY</sequence>
<feature type="compositionally biased region" description="Polar residues" evidence="1">
    <location>
        <begin position="1"/>
        <end position="41"/>
    </location>
</feature>
<comment type="caution">
    <text evidence="2">The sequence shown here is derived from an EMBL/GenBank/DDBJ whole genome shotgun (WGS) entry which is preliminary data.</text>
</comment>
<dbReference type="EMBL" id="QGNW01001555">
    <property type="protein sequence ID" value="RVW36877.1"/>
    <property type="molecule type" value="Genomic_DNA"/>
</dbReference>
<organism evidence="2 3">
    <name type="scientific">Vitis vinifera</name>
    <name type="common">Grape</name>
    <dbReference type="NCBI Taxonomy" id="29760"/>
    <lineage>
        <taxon>Eukaryota</taxon>
        <taxon>Viridiplantae</taxon>
        <taxon>Streptophyta</taxon>
        <taxon>Embryophyta</taxon>
        <taxon>Tracheophyta</taxon>
        <taxon>Spermatophyta</taxon>
        <taxon>Magnoliopsida</taxon>
        <taxon>eudicotyledons</taxon>
        <taxon>Gunneridae</taxon>
        <taxon>Pentapetalae</taxon>
        <taxon>rosids</taxon>
        <taxon>Vitales</taxon>
        <taxon>Vitaceae</taxon>
        <taxon>Viteae</taxon>
        <taxon>Vitis</taxon>
    </lineage>
</organism>
<dbReference type="Proteomes" id="UP000288805">
    <property type="component" value="Unassembled WGS sequence"/>
</dbReference>
<reference evidence="2 3" key="1">
    <citation type="journal article" date="2018" name="PLoS Genet.">
        <title>Population sequencing reveals clonal diversity and ancestral inbreeding in the grapevine cultivar Chardonnay.</title>
        <authorList>
            <person name="Roach M.J."/>
            <person name="Johnson D.L."/>
            <person name="Bohlmann J."/>
            <person name="van Vuuren H.J."/>
            <person name="Jones S.J."/>
            <person name="Pretorius I.S."/>
            <person name="Schmidt S.A."/>
            <person name="Borneman A.R."/>
        </authorList>
    </citation>
    <scope>NUCLEOTIDE SEQUENCE [LARGE SCALE GENOMIC DNA]</scope>
    <source>
        <strain evidence="3">cv. Chardonnay</strain>
        <tissue evidence="2">Leaf</tissue>
    </source>
</reference>
<proteinExistence type="predicted"/>
<name>A0A438DN49_VITVI</name>
<accession>A0A438DN49</accession>
<evidence type="ECO:0000256" key="1">
    <source>
        <dbReference type="SAM" id="MobiDB-lite"/>
    </source>
</evidence>
<dbReference type="AlphaFoldDB" id="A0A438DN49"/>
<gene>
    <name evidence="2" type="ORF">CK203_103160</name>
</gene>
<evidence type="ECO:0000313" key="3">
    <source>
        <dbReference type="Proteomes" id="UP000288805"/>
    </source>
</evidence>
<dbReference type="InterPro" id="IPR036770">
    <property type="entry name" value="Ankyrin_rpt-contain_sf"/>
</dbReference>
<evidence type="ECO:0000313" key="2">
    <source>
        <dbReference type="EMBL" id="RVW36877.1"/>
    </source>
</evidence>
<protein>
    <submittedName>
        <fullName evidence="2">Uncharacterized protein</fullName>
    </submittedName>
</protein>
<dbReference type="Gene3D" id="1.25.40.20">
    <property type="entry name" value="Ankyrin repeat-containing domain"/>
    <property type="match status" value="1"/>
</dbReference>